<organism evidence="1 2">
    <name type="scientific">Bacillus cereus (strain ATCC 10987 / NRS 248)</name>
    <dbReference type="NCBI Taxonomy" id="222523"/>
    <lineage>
        <taxon>Bacteria</taxon>
        <taxon>Bacillati</taxon>
        <taxon>Bacillota</taxon>
        <taxon>Bacilli</taxon>
        <taxon>Bacillales</taxon>
        <taxon>Bacillaceae</taxon>
        <taxon>Bacillus</taxon>
        <taxon>Bacillus cereus group</taxon>
    </lineage>
</organism>
<protein>
    <submittedName>
        <fullName evidence="1">Uncharacterized protein</fullName>
    </submittedName>
</protein>
<reference evidence="1 2" key="1">
    <citation type="journal article" date="2004" name="Nucleic Acids Res.">
        <title>The genome sequence of Bacillus cereus ATCC 10987 reveals metabolic adaptations and a large plasmid related to Bacillus anthracis pXO1.</title>
        <authorList>
            <person name="Rasko D.A."/>
            <person name="Ravel J."/>
            <person name="Okstad O.A."/>
            <person name="Helgason E."/>
            <person name="Cer R.Z."/>
            <person name="Jiang L."/>
            <person name="Shores K.A."/>
            <person name="Fouts D.E."/>
            <person name="Tourasse N.J."/>
            <person name="Angiuoli S.V."/>
            <person name="Kolonay J."/>
            <person name="Nelson W.C."/>
            <person name="Kolsto A.-B."/>
            <person name="Fraser C.M."/>
            <person name="Read T.D."/>
        </authorList>
    </citation>
    <scope>NUCLEOTIDE SEQUENCE [LARGE SCALE GENOMIC DNA]</scope>
    <source>
        <strain evidence="2">ATCC 10987 / NRS 248</strain>
    </source>
</reference>
<dbReference type="AlphaFoldDB" id="Q72YR8"/>
<dbReference type="EMBL" id="AE017194">
    <property type="protein sequence ID" value="AAS43854.1"/>
    <property type="molecule type" value="Genomic_DNA"/>
</dbReference>
<gene>
    <name evidence="1" type="ordered locus">BCE_4953</name>
</gene>
<dbReference type="HOGENOM" id="CLU_3395017_0_0_9"/>
<accession>Q72YR8</accession>
<evidence type="ECO:0000313" key="2">
    <source>
        <dbReference type="Proteomes" id="UP000002527"/>
    </source>
</evidence>
<evidence type="ECO:0000313" key="1">
    <source>
        <dbReference type="EMBL" id="AAS43854.1"/>
    </source>
</evidence>
<sequence>MDTYVTMYVKRYIKSKMVEEALYGVSFLFGM</sequence>
<name>Q72YR8_BACC1</name>
<dbReference type="KEGG" id="bca:BCE_4953"/>
<proteinExistence type="predicted"/>
<dbReference type="Proteomes" id="UP000002527">
    <property type="component" value="Chromosome"/>
</dbReference>